<feature type="compositionally biased region" description="Low complexity" evidence="1">
    <location>
        <begin position="303"/>
        <end position="321"/>
    </location>
</feature>
<dbReference type="Proteomes" id="UP000324324">
    <property type="component" value="Unassembled WGS sequence"/>
</dbReference>
<keyword evidence="4" id="KW-1185">Reference proteome</keyword>
<organism evidence="3 4">
    <name type="scientific">Cupriavidus cauae</name>
    <dbReference type="NCBI Taxonomy" id="2608999"/>
    <lineage>
        <taxon>Bacteria</taxon>
        <taxon>Pseudomonadati</taxon>
        <taxon>Pseudomonadota</taxon>
        <taxon>Betaproteobacteria</taxon>
        <taxon>Burkholderiales</taxon>
        <taxon>Burkholderiaceae</taxon>
        <taxon>Cupriavidus</taxon>
    </lineage>
</organism>
<protein>
    <submittedName>
        <fullName evidence="3">CHAD domain-containing protein</fullName>
    </submittedName>
</protein>
<dbReference type="InterPro" id="IPR038186">
    <property type="entry name" value="CHAD_dom_sf"/>
</dbReference>
<dbReference type="Gene3D" id="1.40.20.10">
    <property type="entry name" value="CHAD domain"/>
    <property type="match status" value="1"/>
</dbReference>
<dbReference type="InterPro" id="IPR007899">
    <property type="entry name" value="CHAD_dom"/>
</dbReference>
<gene>
    <name evidence="3" type="ORF">F1599_11850</name>
</gene>
<dbReference type="PANTHER" id="PTHR39339">
    <property type="entry name" value="SLR1444 PROTEIN"/>
    <property type="match status" value="1"/>
</dbReference>
<evidence type="ECO:0000313" key="4">
    <source>
        <dbReference type="Proteomes" id="UP000324324"/>
    </source>
</evidence>
<reference evidence="3 4" key="1">
    <citation type="submission" date="2019-09" db="EMBL/GenBank/DDBJ databases">
        <title>Isolation of a novel species in the genus Cupriavidus from patients with sepsis using whole genome sequencing.</title>
        <authorList>
            <person name="Kweon O.J."/>
            <person name="Lee M.-K."/>
        </authorList>
    </citation>
    <scope>NUCLEOTIDE SEQUENCE [LARGE SCALE GENOMIC DNA]</scope>
    <source>
        <strain evidence="3 4">MKL-01</strain>
    </source>
</reference>
<dbReference type="EMBL" id="VWRN01000031">
    <property type="protein sequence ID" value="KAA6124589.1"/>
    <property type="molecule type" value="Genomic_DNA"/>
</dbReference>
<dbReference type="Pfam" id="PF05235">
    <property type="entry name" value="CHAD"/>
    <property type="match status" value="1"/>
</dbReference>
<evidence type="ECO:0000259" key="2">
    <source>
        <dbReference type="PROSITE" id="PS51708"/>
    </source>
</evidence>
<name>A0A5M8AP62_9BURK</name>
<sequence length="346" mass="37522">MGTLTLKRRMRALDAFAALAAADLQRIADALRAMDRRDRPDDLHALRVAVRHLRAVRWVFAPALPGALAARWRIVLRDLMRATGPVRDWDVLIADTLQPALSRQPGDPVLLALLDTAQSRREAARATLLSVLHAQRSQTLPVLDDDLAALRHRAVDGIPGKANAPLGRLARRRVRKARRSVRALKARWRDLGTEADLTLAPAADVLHALRVAGKRLRYAIEAVGPVLPGRYTGRVHRKLVARQARLGAQTDAASARGLLSALLSGPRAEDSFEPAEMGMTRTGSPPIATQPMAPQPVAQPKIAQLKIAQPKAAQPKAAQPKPARPKPAQPKPAQPKPAQPVTPAPR</sequence>
<dbReference type="SMART" id="SM00880">
    <property type="entry name" value="CHAD"/>
    <property type="match status" value="1"/>
</dbReference>
<dbReference type="PROSITE" id="PS51708">
    <property type="entry name" value="CHAD"/>
    <property type="match status" value="1"/>
</dbReference>
<dbReference type="AlphaFoldDB" id="A0A5M8AP62"/>
<feature type="region of interest" description="Disordered" evidence="1">
    <location>
        <begin position="276"/>
        <end position="346"/>
    </location>
</feature>
<evidence type="ECO:0000313" key="3">
    <source>
        <dbReference type="EMBL" id="KAA6124589.1"/>
    </source>
</evidence>
<dbReference type="PANTHER" id="PTHR39339:SF1">
    <property type="entry name" value="CHAD DOMAIN-CONTAINING PROTEIN"/>
    <property type="match status" value="1"/>
</dbReference>
<evidence type="ECO:0000256" key="1">
    <source>
        <dbReference type="SAM" id="MobiDB-lite"/>
    </source>
</evidence>
<proteinExistence type="predicted"/>
<comment type="caution">
    <text evidence="3">The sequence shown here is derived from an EMBL/GenBank/DDBJ whole genome shotgun (WGS) entry which is preliminary data.</text>
</comment>
<accession>A0A5M8AP62</accession>
<feature type="domain" description="CHAD" evidence="2">
    <location>
        <begin position="9"/>
        <end position="323"/>
    </location>
</feature>
<feature type="compositionally biased region" description="Pro residues" evidence="1">
    <location>
        <begin position="325"/>
        <end position="346"/>
    </location>
</feature>
<dbReference type="RefSeq" id="WP_150083225.1">
    <property type="nucleotide sequence ID" value="NZ_VWRN01000031.1"/>
</dbReference>